<dbReference type="Gene3D" id="3.40.190.10">
    <property type="entry name" value="Periplasmic binding protein-like II"/>
    <property type="match status" value="2"/>
</dbReference>
<evidence type="ECO:0000256" key="1">
    <source>
        <dbReference type="SAM" id="SignalP"/>
    </source>
</evidence>
<dbReference type="InterPro" id="IPR006059">
    <property type="entry name" value="SBP"/>
</dbReference>
<dbReference type="EMBL" id="JADKNH010000003">
    <property type="protein sequence ID" value="MBF4692534.1"/>
    <property type="molecule type" value="Genomic_DNA"/>
</dbReference>
<dbReference type="PANTHER" id="PTHR43649:SF12">
    <property type="entry name" value="DIACETYLCHITOBIOSE BINDING PROTEIN DASA"/>
    <property type="match status" value="1"/>
</dbReference>
<dbReference type="InterPro" id="IPR050490">
    <property type="entry name" value="Bact_solute-bd_prot1"/>
</dbReference>
<proteinExistence type="predicted"/>
<evidence type="ECO:0000313" key="2">
    <source>
        <dbReference type="EMBL" id="MBF4692534.1"/>
    </source>
</evidence>
<dbReference type="RefSeq" id="WP_194700779.1">
    <property type="nucleotide sequence ID" value="NZ_JADKNH010000003.1"/>
</dbReference>
<dbReference type="Proteomes" id="UP000614200">
    <property type="component" value="Unassembled WGS sequence"/>
</dbReference>
<feature type="signal peptide" evidence="1">
    <location>
        <begin position="1"/>
        <end position="20"/>
    </location>
</feature>
<protein>
    <submittedName>
        <fullName evidence="2">Carbohydrate ABC transporter substrate-binding protein</fullName>
    </submittedName>
</protein>
<evidence type="ECO:0000313" key="3">
    <source>
        <dbReference type="Proteomes" id="UP000614200"/>
    </source>
</evidence>
<name>A0ABR9ZQ18_9FIRM</name>
<keyword evidence="3" id="KW-1185">Reference proteome</keyword>
<accession>A0ABR9ZQ18</accession>
<sequence>MRRILSLILCGMLMMSLLSGCGQSSTNAKNEGASDLESVTVDIFQNKSEVAQQLEAAAKTYMEANPGVVINIETVQGNDYNTALKAKMLVNDAVDIMALGANDIVNNYKDYLEDLSDQPWLANVSDGLLEDAKLEGKVVGLPVNIEGYGIAYNKAIFSAAGIDASKLTSYDAIDQAFSDLQQKIDSGALKAEFPQLESVFEYAAKESWVMGLHTLNIPMANELGSAKAALEADEIELKYSNEFKDLLTLLTQYTSSKEDLKLLLAVDYSTQIGGGLAIERVAAVQQGNWIGPEVKSISPEVYENLDFLPLPLKGVKEDSIAVGVPAYWCVNKNADEATKKAAKDFMNWLYQSDEGKSIVVNQLGYIPAFKNYDGVEITDPLSASIQRYVREGKTMPWVFGGFPSGYEGQSASDIQAYIGGETTWDECIQALKDDWKALKK</sequence>
<comment type="caution">
    <text evidence="2">The sequence shown here is derived from an EMBL/GenBank/DDBJ whole genome shotgun (WGS) entry which is preliminary data.</text>
</comment>
<organism evidence="2 3">
    <name type="scientific">Fusibacter ferrireducens</name>
    <dbReference type="NCBI Taxonomy" id="2785058"/>
    <lineage>
        <taxon>Bacteria</taxon>
        <taxon>Bacillati</taxon>
        <taxon>Bacillota</taxon>
        <taxon>Clostridia</taxon>
        <taxon>Eubacteriales</taxon>
        <taxon>Eubacteriales Family XII. Incertae Sedis</taxon>
        <taxon>Fusibacter</taxon>
    </lineage>
</organism>
<dbReference type="PROSITE" id="PS51257">
    <property type="entry name" value="PROKAR_LIPOPROTEIN"/>
    <property type="match status" value="1"/>
</dbReference>
<feature type="chain" id="PRO_5046424222" evidence="1">
    <location>
        <begin position="21"/>
        <end position="440"/>
    </location>
</feature>
<reference evidence="2 3" key="1">
    <citation type="submission" date="2020-11" db="EMBL/GenBank/DDBJ databases">
        <title>Fusibacter basophilias sp. nov.</title>
        <authorList>
            <person name="Qiu D."/>
        </authorList>
    </citation>
    <scope>NUCLEOTIDE SEQUENCE [LARGE SCALE GENOMIC DNA]</scope>
    <source>
        <strain evidence="2 3">Q10-2</strain>
    </source>
</reference>
<dbReference type="Pfam" id="PF01547">
    <property type="entry name" value="SBP_bac_1"/>
    <property type="match status" value="1"/>
</dbReference>
<dbReference type="PANTHER" id="PTHR43649">
    <property type="entry name" value="ARABINOSE-BINDING PROTEIN-RELATED"/>
    <property type="match status" value="1"/>
</dbReference>
<dbReference type="SUPFAM" id="SSF53850">
    <property type="entry name" value="Periplasmic binding protein-like II"/>
    <property type="match status" value="1"/>
</dbReference>
<keyword evidence="1" id="KW-0732">Signal</keyword>
<gene>
    <name evidence="2" type="ORF">ISU02_05365</name>
</gene>